<evidence type="ECO:0000259" key="7">
    <source>
        <dbReference type="PROSITE" id="PS50045"/>
    </source>
</evidence>
<name>A0A0R1HQK7_9LACO</name>
<dbReference type="PROSITE" id="PS50045">
    <property type="entry name" value="SIGMA54_INTERACT_4"/>
    <property type="match status" value="1"/>
</dbReference>
<dbReference type="InterPro" id="IPR025943">
    <property type="entry name" value="Sigma_54_int_dom_ATP-bd_2"/>
</dbReference>
<dbReference type="PROSITE" id="PS51372">
    <property type="entry name" value="PRD_2"/>
    <property type="match status" value="2"/>
</dbReference>
<dbReference type="CDD" id="cd00006">
    <property type="entry name" value="PTS_IIA_man"/>
    <property type="match status" value="1"/>
</dbReference>
<accession>A0A0R1HQK7</accession>
<dbReference type="InterPro" id="IPR004701">
    <property type="entry name" value="PTS_EIIA_man-typ"/>
</dbReference>
<dbReference type="Gene3D" id="1.10.1790.10">
    <property type="entry name" value="PRD domain"/>
    <property type="match status" value="2"/>
</dbReference>
<keyword evidence="3" id="KW-0547">Nucleotide-binding</keyword>
<dbReference type="InterPro" id="IPR036388">
    <property type="entry name" value="WH-like_DNA-bd_sf"/>
</dbReference>
<dbReference type="SUPFAM" id="SSF63520">
    <property type="entry name" value="PTS-regulatory domain, PRD"/>
    <property type="match status" value="2"/>
</dbReference>
<dbReference type="SUPFAM" id="SSF52540">
    <property type="entry name" value="P-loop containing nucleoside triphosphate hydrolases"/>
    <property type="match status" value="1"/>
</dbReference>
<dbReference type="InterPro" id="IPR036662">
    <property type="entry name" value="PTS_EIIA_man-typ_sf"/>
</dbReference>
<dbReference type="InterPro" id="IPR036390">
    <property type="entry name" value="WH_DNA-bd_sf"/>
</dbReference>
<feature type="domain" description="PTS EIIA type-4" evidence="8">
    <location>
        <begin position="555"/>
        <end position="680"/>
    </location>
</feature>
<dbReference type="AlphaFoldDB" id="A0A0R1HQK7"/>
<dbReference type="GO" id="GO:0005524">
    <property type="term" value="F:ATP binding"/>
    <property type="evidence" value="ECO:0007669"/>
    <property type="project" value="UniProtKB-KW"/>
</dbReference>
<organism evidence="10 11">
    <name type="scientific">Dellaglioa algida DSM 15638</name>
    <dbReference type="NCBI Taxonomy" id="1423719"/>
    <lineage>
        <taxon>Bacteria</taxon>
        <taxon>Bacillati</taxon>
        <taxon>Bacillota</taxon>
        <taxon>Bacilli</taxon>
        <taxon>Lactobacillales</taxon>
        <taxon>Lactobacillaceae</taxon>
        <taxon>Dellaglioa</taxon>
    </lineage>
</organism>
<evidence type="ECO:0000256" key="6">
    <source>
        <dbReference type="ARBA" id="ARBA00023125"/>
    </source>
</evidence>
<dbReference type="Gene3D" id="3.40.50.300">
    <property type="entry name" value="P-loop containing nucleotide triphosphate hydrolases"/>
    <property type="match status" value="1"/>
</dbReference>
<dbReference type="GO" id="GO:0016301">
    <property type="term" value="F:kinase activity"/>
    <property type="evidence" value="ECO:0007669"/>
    <property type="project" value="UniProtKB-KW"/>
</dbReference>
<dbReference type="PROSITE" id="PS00676">
    <property type="entry name" value="SIGMA54_INTERACT_2"/>
    <property type="match status" value="1"/>
</dbReference>
<dbReference type="Pfam" id="PF00874">
    <property type="entry name" value="PRD"/>
    <property type="match status" value="2"/>
</dbReference>
<dbReference type="GO" id="GO:0006355">
    <property type="term" value="P:regulation of DNA-templated transcription"/>
    <property type="evidence" value="ECO:0007669"/>
    <property type="project" value="InterPro"/>
</dbReference>
<dbReference type="Gene3D" id="1.10.10.10">
    <property type="entry name" value="Winged helix-like DNA-binding domain superfamily/Winged helix DNA-binding domain"/>
    <property type="match status" value="1"/>
</dbReference>
<feature type="domain" description="Sigma-54 factor interaction" evidence="7">
    <location>
        <begin position="89"/>
        <end position="322"/>
    </location>
</feature>
<reference evidence="10 11" key="1">
    <citation type="journal article" date="2015" name="Genome Announc.">
        <title>Expanding the biotechnology potential of lactobacilli through comparative genomics of 213 strains and associated genera.</title>
        <authorList>
            <person name="Sun Z."/>
            <person name="Harris H.M."/>
            <person name="McCann A."/>
            <person name="Guo C."/>
            <person name="Argimon S."/>
            <person name="Zhang W."/>
            <person name="Yang X."/>
            <person name="Jeffery I.B."/>
            <person name="Cooney J.C."/>
            <person name="Kagawa T.F."/>
            <person name="Liu W."/>
            <person name="Song Y."/>
            <person name="Salvetti E."/>
            <person name="Wrobel A."/>
            <person name="Rasinkangas P."/>
            <person name="Parkhill J."/>
            <person name="Rea M.C."/>
            <person name="O'Sullivan O."/>
            <person name="Ritari J."/>
            <person name="Douillard F.P."/>
            <person name="Paul Ross R."/>
            <person name="Yang R."/>
            <person name="Briner A.E."/>
            <person name="Felis G.E."/>
            <person name="de Vos W.M."/>
            <person name="Barrangou R."/>
            <person name="Klaenhammer T.R."/>
            <person name="Caufield P.W."/>
            <person name="Cui Y."/>
            <person name="Zhang H."/>
            <person name="O'Toole P.W."/>
        </authorList>
    </citation>
    <scope>NUCLEOTIDE SEQUENCE [LARGE SCALE GENOMIC DNA]</scope>
    <source>
        <strain evidence="10 11">DSM 15638</strain>
    </source>
</reference>
<dbReference type="InterPro" id="IPR033887">
    <property type="entry name" value="PTS_IIA_man"/>
</dbReference>
<gene>
    <name evidence="10" type="ORF">FC66_GL000965</name>
</gene>
<evidence type="ECO:0000313" key="10">
    <source>
        <dbReference type="EMBL" id="KRK46004.1"/>
    </source>
</evidence>
<evidence type="ECO:0000256" key="4">
    <source>
        <dbReference type="ARBA" id="ARBA00022777"/>
    </source>
</evidence>
<dbReference type="InterPro" id="IPR003593">
    <property type="entry name" value="AAA+_ATPase"/>
</dbReference>
<dbReference type="InterPro" id="IPR027417">
    <property type="entry name" value="P-loop_NTPase"/>
</dbReference>
<dbReference type="CDD" id="cd00009">
    <property type="entry name" value="AAA"/>
    <property type="match status" value="1"/>
</dbReference>
<dbReference type="SUPFAM" id="SSF53062">
    <property type="entry name" value="PTS system fructose IIA component-like"/>
    <property type="match status" value="1"/>
</dbReference>
<feature type="domain" description="PRD" evidence="9">
    <location>
        <begin position="803"/>
        <end position="909"/>
    </location>
</feature>
<protein>
    <recommendedName>
        <fullName evidence="1">DNA translocase FtsK</fullName>
    </recommendedName>
</protein>
<dbReference type="PANTHER" id="PTHR32071:SF38">
    <property type="entry name" value="PSP OPERON TRANSCRIPTIONAL ACTIVATOR"/>
    <property type="match status" value="1"/>
</dbReference>
<dbReference type="GO" id="GO:0003677">
    <property type="term" value="F:DNA binding"/>
    <property type="evidence" value="ECO:0007669"/>
    <property type="project" value="UniProtKB-KW"/>
</dbReference>
<dbReference type="Pfam" id="PF00158">
    <property type="entry name" value="Sigma54_activat"/>
    <property type="match status" value="1"/>
</dbReference>
<dbReference type="GO" id="GO:0009401">
    <property type="term" value="P:phosphoenolpyruvate-dependent sugar phosphotransferase system"/>
    <property type="evidence" value="ECO:0007669"/>
    <property type="project" value="InterPro"/>
</dbReference>
<keyword evidence="4" id="KW-0418">Kinase</keyword>
<dbReference type="STRING" id="1423719.FC66_GL000965"/>
<feature type="domain" description="PRD" evidence="9">
    <location>
        <begin position="446"/>
        <end position="551"/>
    </location>
</feature>
<dbReference type="GO" id="GO:0016020">
    <property type="term" value="C:membrane"/>
    <property type="evidence" value="ECO:0007669"/>
    <property type="project" value="InterPro"/>
</dbReference>
<keyword evidence="11" id="KW-1185">Reference proteome</keyword>
<dbReference type="InterPro" id="IPR011608">
    <property type="entry name" value="PRD"/>
</dbReference>
<dbReference type="SUPFAM" id="SSF46785">
    <property type="entry name" value="Winged helix' DNA-binding domain"/>
    <property type="match status" value="1"/>
</dbReference>
<comment type="caution">
    <text evidence="10">The sequence shown here is derived from an EMBL/GenBank/DDBJ whole genome shotgun (WGS) entry which is preliminary data.</text>
</comment>
<dbReference type="InterPro" id="IPR036634">
    <property type="entry name" value="PRD_sf"/>
</dbReference>
<evidence type="ECO:0000256" key="2">
    <source>
        <dbReference type="ARBA" id="ARBA00022679"/>
    </source>
</evidence>
<proteinExistence type="predicted"/>
<dbReference type="PROSITE" id="PS51096">
    <property type="entry name" value="PTS_EIIA_TYPE_4"/>
    <property type="match status" value="1"/>
</dbReference>
<evidence type="ECO:0000313" key="11">
    <source>
        <dbReference type="Proteomes" id="UP000051450"/>
    </source>
</evidence>
<dbReference type="Pfam" id="PF03610">
    <property type="entry name" value="EIIA-man"/>
    <property type="match status" value="1"/>
</dbReference>
<dbReference type="Proteomes" id="UP000051450">
    <property type="component" value="Unassembled WGS sequence"/>
</dbReference>
<dbReference type="PATRIC" id="fig|1423719.4.peg.982"/>
<dbReference type="EMBL" id="AZDI01000003">
    <property type="protein sequence ID" value="KRK46004.1"/>
    <property type="molecule type" value="Genomic_DNA"/>
</dbReference>
<evidence type="ECO:0000256" key="3">
    <source>
        <dbReference type="ARBA" id="ARBA00022741"/>
    </source>
</evidence>
<keyword evidence="5" id="KW-0067">ATP-binding</keyword>
<evidence type="ECO:0000256" key="1">
    <source>
        <dbReference type="ARBA" id="ARBA00020887"/>
    </source>
</evidence>
<dbReference type="PANTHER" id="PTHR32071">
    <property type="entry name" value="TRANSCRIPTIONAL REGULATORY PROTEIN"/>
    <property type="match status" value="1"/>
</dbReference>
<evidence type="ECO:0000256" key="5">
    <source>
        <dbReference type="ARBA" id="ARBA00022840"/>
    </source>
</evidence>
<evidence type="ECO:0000259" key="9">
    <source>
        <dbReference type="PROSITE" id="PS51372"/>
    </source>
</evidence>
<dbReference type="Gene3D" id="3.40.50.510">
    <property type="entry name" value="Phosphotransferase system, mannose-type IIA component"/>
    <property type="match status" value="1"/>
</dbReference>
<evidence type="ECO:0000259" key="8">
    <source>
        <dbReference type="PROSITE" id="PS51096"/>
    </source>
</evidence>
<keyword evidence="6" id="KW-0238">DNA-binding</keyword>
<dbReference type="InterPro" id="IPR002078">
    <property type="entry name" value="Sigma_54_int"/>
</dbReference>
<dbReference type="SMART" id="SM00382">
    <property type="entry name" value="AAA"/>
    <property type="match status" value="1"/>
</dbReference>
<keyword evidence="2" id="KW-0808">Transferase</keyword>
<sequence>MDNLGDRKNDIANLLKNKGTVMNATQIADELECNRANVSRYLNDLYKNGDVTKSEGRPVLYQWSSVEEKEIRQKKINDKSVKEMSFKKLIGSDDSLKVMIQQAEAAILYPPRGLHTIIFGETGTGKSLFAECMYQFALESEMVKGDAPFIRFNCADYANNPQLLFAHIFGVKKGAYTGADQDKQGLMEKADGGILFLDEIHRLPPEGQEMLFTFIDKGFYRPLGESSITKEASVQIIGATTETSENFLSTFNRRIPMAITLPPISKRTIDERYGMVMNFFEQEVGRLNQDIIVERDAMLALMLYEPEANIGQIQRDIKVVCAKAFLYFRTHDATSLYIRLKDLPLNVQKGRLEGKSKYKKIDVLMDRIAKRTNEKNTQVVTFKNNETVEKNDQKPTVYETIDKKVSETDQQNLKSLNLKMLIDSDNKGYFKDYIEQLSGEGVRKELLPDDVWAVTNEVYDLAQNKLGQKYNESARFAFGLHLVSAIERIRKNVAIVHPDLNNLRQKNPKAFRVALEMADRIEHEFDIEIPLDEIGFITMFLSTDLSEKKQQNEIKVGIIVLMHGASTASSMLQTAQELLGTTKGKAINMPLDVNVSEIYDQVRDYVLDSQEQLKKGLLLLTDMGSLTSFASMLGEETGINIRAVSMTSTLVVLESLRIAIAGRELEDIYANAQHIFESSVKEQFFHMRPRKKAVIVACFTGEGVAARLYDRIVPIVNEDEVKVIRMQYLEKDAFKKHINTLMRDYDVKAIVGTVEVSYQRVPFFSALDIFNDETLQVLQRMLSDSDLTQETITALEGSINSVNSVPDLIHTIQTMIIKIQSDLQIVLDPEIIVGIMMHLAFLVDSRLKDQPIKPFDNIQEYSAEKHLQMEIVKTALIIVEKMYNITISDDEVAYIVQIFMGNTLNKISV</sequence>